<dbReference type="InterPro" id="IPR000415">
    <property type="entry name" value="Nitroreductase-like"/>
</dbReference>
<evidence type="ECO:0000313" key="1">
    <source>
        <dbReference type="EMBL" id="SON52100.1"/>
    </source>
</evidence>
<dbReference type="EMBL" id="LT960612">
    <property type="protein sequence ID" value="SON52100.1"/>
    <property type="molecule type" value="Genomic_DNA"/>
</dbReference>
<organism evidence="1 2">
    <name type="scientific">Vibrio tapetis subsp. tapetis</name>
    <dbReference type="NCBI Taxonomy" id="1671868"/>
    <lineage>
        <taxon>Bacteria</taxon>
        <taxon>Pseudomonadati</taxon>
        <taxon>Pseudomonadota</taxon>
        <taxon>Gammaproteobacteria</taxon>
        <taxon>Vibrionales</taxon>
        <taxon>Vibrionaceae</taxon>
        <taxon>Vibrio</taxon>
    </lineage>
</organism>
<name>A0A2N8ZJK4_9VIBR</name>
<dbReference type="KEGG" id="vta:B0489"/>
<dbReference type="AlphaFoldDB" id="A0A2N8ZJK4"/>
<protein>
    <submittedName>
        <fullName evidence="1">Twin-arginine translocation pathway signal</fullName>
    </submittedName>
</protein>
<evidence type="ECO:0000313" key="2">
    <source>
        <dbReference type="Proteomes" id="UP000235828"/>
    </source>
</evidence>
<dbReference type="NCBIfam" id="NF047509">
    <property type="entry name" value="Rv3131_FMN_oxido"/>
    <property type="match status" value="1"/>
</dbReference>
<dbReference type="Proteomes" id="UP000235828">
    <property type="component" value="Chromosome B"/>
</dbReference>
<accession>A0A2N8ZJK4</accession>
<keyword evidence="2" id="KW-1185">Reference proteome</keyword>
<reference evidence="1 2" key="1">
    <citation type="submission" date="2017-10" db="EMBL/GenBank/DDBJ databases">
        <authorList>
            <person name="Banno H."/>
            <person name="Chua N.-H."/>
        </authorList>
    </citation>
    <scope>NUCLEOTIDE SEQUENCE [LARGE SCALE GENOMIC DNA]</scope>
    <source>
        <strain evidence="1">Vibrio tapetis CECT4600</strain>
    </source>
</reference>
<proteinExistence type="predicted"/>
<dbReference type="GO" id="GO:0016491">
    <property type="term" value="F:oxidoreductase activity"/>
    <property type="evidence" value="ECO:0007669"/>
    <property type="project" value="InterPro"/>
</dbReference>
<dbReference type="Gene3D" id="3.40.109.10">
    <property type="entry name" value="NADH Oxidase"/>
    <property type="match status" value="1"/>
</dbReference>
<dbReference type="SUPFAM" id="SSF55469">
    <property type="entry name" value="FMN-dependent nitroreductase-like"/>
    <property type="match status" value="1"/>
</dbReference>
<dbReference type="RefSeq" id="WP_172443182.1">
    <property type="nucleotide sequence ID" value="NZ_LT960612.1"/>
</dbReference>
<gene>
    <name evidence="1" type="ORF">VTAP4600_B0489</name>
</gene>
<sequence>MNRRNFIKILGASGVVLAATPIITHQLSSNETLNIRPTHTYDDIRKTLLSYAMLSATPHNTQAWKVALPSNDTILLYVDPERLLPQTDPIYRQIHIGQGAFIESLVIAASHFGVRAHVDYFPQGEYDNQSLEAKPVASITLISDPTVVADPLFHYLVTRQSTKTPYAAEVIPKEQLSRLTQATNNPTFPVRFVDAASDDGQMSHFLTDSMRIEEHNASRSLETIGMFRFNDEEFVTHRDGFGLEQNGVSGAKRWFAERFFISREQAEADPQSFGKEGIKLTKKVADNAPHFGLLISNNNRRLDQVESGRIYQRMNLVTASMGLVQHPMSQILQEYTDMLPLQAEFKQHYGIKPEQTVQMLFRLGKAPLTPSSPRREVSDIVLG</sequence>